<dbReference type="EnsemblMetazoa" id="XM_030981951">
    <property type="protein sequence ID" value="XP_030837811"/>
    <property type="gene ID" value="LOC115922663"/>
</dbReference>
<dbReference type="GeneID" id="115922663"/>
<reference evidence="2" key="1">
    <citation type="submission" date="2015-02" db="EMBL/GenBank/DDBJ databases">
        <title>Genome sequencing for Strongylocentrotus purpuratus.</title>
        <authorList>
            <person name="Murali S."/>
            <person name="Liu Y."/>
            <person name="Vee V."/>
            <person name="English A."/>
            <person name="Wang M."/>
            <person name="Skinner E."/>
            <person name="Han Y."/>
            <person name="Muzny D.M."/>
            <person name="Worley K.C."/>
            <person name="Gibbs R.A."/>
        </authorList>
    </citation>
    <scope>NUCLEOTIDE SEQUENCE</scope>
</reference>
<dbReference type="OrthoDB" id="416710at2759"/>
<evidence type="ECO:0000313" key="1">
    <source>
        <dbReference type="EnsemblMetazoa" id="XP_030837811"/>
    </source>
</evidence>
<dbReference type="Proteomes" id="UP000007110">
    <property type="component" value="Unassembled WGS sequence"/>
</dbReference>
<dbReference type="InterPro" id="IPR027417">
    <property type="entry name" value="P-loop_NTPase"/>
</dbReference>
<dbReference type="InParanoid" id="A0A7M7NK60"/>
<dbReference type="OMA" id="TEMTNDK"/>
<dbReference type="KEGG" id="spu:115922663"/>
<name>A0A7M7NK60_STRPU</name>
<dbReference type="Gene3D" id="3.40.50.300">
    <property type="entry name" value="P-loop containing nucleotide triphosphate hydrolases"/>
    <property type="match status" value="1"/>
</dbReference>
<dbReference type="SUPFAM" id="SSF52540">
    <property type="entry name" value="P-loop containing nucleoside triphosphate hydrolases"/>
    <property type="match status" value="1"/>
</dbReference>
<organism evidence="1 2">
    <name type="scientific">Strongylocentrotus purpuratus</name>
    <name type="common">Purple sea urchin</name>
    <dbReference type="NCBI Taxonomy" id="7668"/>
    <lineage>
        <taxon>Eukaryota</taxon>
        <taxon>Metazoa</taxon>
        <taxon>Echinodermata</taxon>
        <taxon>Eleutherozoa</taxon>
        <taxon>Echinozoa</taxon>
        <taxon>Echinoidea</taxon>
        <taxon>Euechinoidea</taxon>
        <taxon>Echinacea</taxon>
        <taxon>Camarodonta</taxon>
        <taxon>Echinidea</taxon>
        <taxon>Strongylocentrotidae</taxon>
        <taxon>Strongylocentrotus</taxon>
    </lineage>
</organism>
<evidence type="ECO:0000313" key="2">
    <source>
        <dbReference type="Proteomes" id="UP000007110"/>
    </source>
</evidence>
<protein>
    <recommendedName>
        <fullName evidence="3">Sulfotransferase family protein</fullName>
    </recommendedName>
</protein>
<dbReference type="PANTHER" id="PTHR48312:SF1">
    <property type="entry name" value="SULFOTRANSFERASE"/>
    <property type="match status" value="1"/>
</dbReference>
<proteinExistence type="predicted"/>
<keyword evidence="2" id="KW-1185">Reference proteome</keyword>
<dbReference type="RefSeq" id="XP_030837811.1">
    <property type="nucleotide sequence ID" value="XM_030981951.1"/>
</dbReference>
<evidence type="ECO:0008006" key="3">
    <source>
        <dbReference type="Google" id="ProtNLM"/>
    </source>
</evidence>
<sequence length="250" mass="28987">MSARGDTEVFWEPHFSCYFFGPEGAERIAELPFDGTEMTNDKYTYSYLKELLRAEYPGSKILFVKDMVESIKNDFDVVDRGYKQSFIIRHPRKTFRSLYRSNEARKGTRDSVTMIQRLRDMYHILERFYRYVEAEFDQGSPPIIDADDLVNHPGKLLPKYCEAMGIEYTPKMLEWESVDAEQLTWHCTDIGIFTKAETRNSLILSNAMKGQGFGKAPDLTKDIELPAAVEAMISYALPVYEKLNELRIQP</sequence>
<reference evidence="1" key="2">
    <citation type="submission" date="2021-01" db="UniProtKB">
        <authorList>
            <consortium name="EnsemblMetazoa"/>
        </authorList>
    </citation>
    <scope>IDENTIFICATION</scope>
</reference>
<dbReference type="AlphaFoldDB" id="A0A7M7NK60"/>
<dbReference type="PANTHER" id="PTHR48312">
    <property type="match status" value="1"/>
</dbReference>
<accession>A0A7M7NK60</accession>